<evidence type="ECO:0000256" key="9">
    <source>
        <dbReference type="SAM" id="Phobius"/>
    </source>
</evidence>
<dbReference type="RefSeq" id="WP_147800671.1">
    <property type="nucleotide sequence ID" value="NZ_VPFL01000020.1"/>
</dbReference>
<evidence type="ECO:0000256" key="2">
    <source>
        <dbReference type="ARBA" id="ARBA00022448"/>
    </source>
</evidence>
<feature type="transmembrane region" description="Helical" evidence="9">
    <location>
        <begin position="179"/>
        <end position="200"/>
    </location>
</feature>
<protein>
    <submittedName>
        <fullName evidence="10">YeeE/YedE family protein</fullName>
    </submittedName>
</protein>
<evidence type="ECO:0000256" key="7">
    <source>
        <dbReference type="ARBA" id="ARBA00023136"/>
    </source>
</evidence>
<feature type="transmembrane region" description="Helical" evidence="9">
    <location>
        <begin position="90"/>
        <end position="108"/>
    </location>
</feature>
<evidence type="ECO:0000256" key="6">
    <source>
        <dbReference type="ARBA" id="ARBA00022989"/>
    </source>
</evidence>
<evidence type="ECO:0000256" key="4">
    <source>
        <dbReference type="ARBA" id="ARBA00022519"/>
    </source>
</evidence>
<feature type="transmembrane region" description="Helical" evidence="9">
    <location>
        <begin position="275"/>
        <end position="297"/>
    </location>
</feature>
<evidence type="ECO:0000256" key="1">
    <source>
        <dbReference type="ARBA" id="ARBA00004429"/>
    </source>
</evidence>
<keyword evidence="2" id="KW-0813">Transport</keyword>
<comment type="similarity">
    <text evidence="8">Belongs to the TsuA/YedE (TC 9.B.102) family.</text>
</comment>
<dbReference type="AlphaFoldDB" id="A0A5C7EUE2"/>
<comment type="subcellular location">
    <subcellularLocation>
        <location evidence="1">Cell inner membrane</location>
        <topology evidence="1">Multi-pass membrane protein</topology>
    </subcellularLocation>
</comment>
<sequence>MEFTIHHQVLLSVFVIAAIMGAVVYKTNFCTMGAVSDWVNIGDTGRMRAWVFAMAVAMLGVLIMEAAGIVNLWQETFPPYRTANFAWPRYVLGGLLFGIGMTLGSGCGNKTMVRVGGGNLKSLVVLVVASLGAYLMMWTSFYEKVFHPWVEPLTIDLAKYGVGSQELTTVLAGMIGLEAAGMGHLAIGLLVVAGMLVFVFKSPDFRTNFDNILGGAVVGLAIVAGWYITGGPLGEKWKEAAQMAIEIPSRVQTQSYTFVSPMGDAVRYLLEPTNFALVNFGLMTLTGVIFGSFLYAVISRKFRIEWFASFKDFVNHVIGGALMGVGGALSMGCTVGQAITGISTLAIGSFITFFCIVIGAAGTMKYQYWRMMQEA</sequence>
<dbReference type="InParanoid" id="A0A5C7EUE2"/>
<keyword evidence="7 9" id="KW-0472">Membrane</keyword>
<dbReference type="FunCoup" id="A0A5C7EUE2">
    <property type="interactions" value="4"/>
</dbReference>
<comment type="caution">
    <text evidence="10">The sequence shown here is derived from an EMBL/GenBank/DDBJ whole genome shotgun (WGS) entry which is preliminary data.</text>
</comment>
<dbReference type="PANTHER" id="PTHR30574:SF1">
    <property type="entry name" value="SULPHUR TRANSPORT DOMAIN-CONTAINING PROTEIN"/>
    <property type="match status" value="1"/>
</dbReference>
<name>A0A5C7EUE2_9PROT</name>
<dbReference type="PANTHER" id="PTHR30574">
    <property type="entry name" value="INNER MEMBRANE PROTEIN YEDE"/>
    <property type="match status" value="1"/>
</dbReference>
<evidence type="ECO:0000256" key="3">
    <source>
        <dbReference type="ARBA" id="ARBA00022475"/>
    </source>
</evidence>
<dbReference type="Pfam" id="PF04143">
    <property type="entry name" value="Sulf_transp"/>
    <property type="match status" value="1"/>
</dbReference>
<feature type="transmembrane region" description="Helical" evidence="9">
    <location>
        <begin position="120"/>
        <end position="141"/>
    </location>
</feature>
<reference evidence="10 11" key="1">
    <citation type="submission" date="2019-08" db="EMBL/GenBank/DDBJ databases">
        <title>Pelomicrobium methylotrophicum gen. nov., sp. nov. a moderately thermophilic, facultatively anaerobic, lithoautotrophic and methylotrophic bacterium isolated from a terrestrial mud volcano.</title>
        <authorList>
            <person name="Slobodkina G.B."/>
            <person name="Merkel A.Y."/>
            <person name="Slobodkin A.I."/>
        </authorList>
    </citation>
    <scope>NUCLEOTIDE SEQUENCE [LARGE SCALE GENOMIC DNA]</scope>
    <source>
        <strain evidence="10 11">SM250</strain>
    </source>
</reference>
<dbReference type="OrthoDB" id="9794165at2"/>
<evidence type="ECO:0000313" key="10">
    <source>
        <dbReference type="EMBL" id="TXF10904.1"/>
    </source>
</evidence>
<gene>
    <name evidence="10" type="ORF">FR698_13230</name>
</gene>
<dbReference type="GO" id="GO:0005886">
    <property type="term" value="C:plasma membrane"/>
    <property type="evidence" value="ECO:0007669"/>
    <property type="project" value="UniProtKB-SubCell"/>
</dbReference>
<evidence type="ECO:0000313" key="11">
    <source>
        <dbReference type="Proteomes" id="UP000321201"/>
    </source>
</evidence>
<organism evidence="10 11">
    <name type="scientific">Pelomicrobium methylotrophicum</name>
    <dbReference type="NCBI Taxonomy" id="2602750"/>
    <lineage>
        <taxon>Bacteria</taxon>
        <taxon>Pseudomonadati</taxon>
        <taxon>Pseudomonadota</taxon>
        <taxon>Hydrogenophilia</taxon>
        <taxon>Hydrogenophilia incertae sedis</taxon>
        <taxon>Pelomicrobium</taxon>
    </lineage>
</organism>
<feature type="transmembrane region" description="Helical" evidence="9">
    <location>
        <begin position="317"/>
        <end position="339"/>
    </location>
</feature>
<keyword evidence="11" id="KW-1185">Reference proteome</keyword>
<feature type="transmembrane region" description="Helical" evidence="9">
    <location>
        <begin position="6"/>
        <end position="28"/>
    </location>
</feature>
<dbReference type="Proteomes" id="UP000321201">
    <property type="component" value="Unassembled WGS sequence"/>
</dbReference>
<keyword evidence="5 9" id="KW-0812">Transmembrane</keyword>
<feature type="transmembrane region" description="Helical" evidence="9">
    <location>
        <begin position="345"/>
        <end position="364"/>
    </location>
</feature>
<keyword evidence="6 9" id="KW-1133">Transmembrane helix</keyword>
<feature type="transmembrane region" description="Helical" evidence="9">
    <location>
        <begin position="49"/>
        <end position="70"/>
    </location>
</feature>
<accession>A0A5C7EUE2</accession>
<evidence type="ECO:0000256" key="5">
    <source>
        <dbReference type="ARBA" id="ARBA00022692"/>
    </source>
</evidence>
<keyword evidence="4" id="KW-0997">Cell inner membrane</keyword>
<proteinExistence type="inferred from homology"/>
<feature type="transmembrane region" description="Helical" evidence="9">
    <location>
        <begin position="212"/>
        <end position="229"/>
    </location>
</feature>
<dbReference type="EMBL" id="VPFL01000020">
    <property type="protein sequence ID" value="TXF10904.1"/>
    <property type="molecule type" value="Genomic_DNA"/>
</dbReference>
<evidence type="ECO:0000256" key="8">
    <source>
        <dbReference type="ARBA" id="ARBA00035655"/>
    </source>
</evidence>
<dbReference type="InterPro" id="IPR007272">
    <property type="entry name" value="Sulf_transp_TsuA/YedE"/>
</dbReference>
<keyword evidence="3" id="KW-1003">Cell membrane</keyword>